<comment type="similarity">
    <text evidence="1">Belongs to the GSP E family.</text>
</comment>
<feature type="region of interest" description="Disordered" evidence="2">
    <location>
        <begin position="1"/>
        <end position="72"/>
    </location>
</feature>
<dbReference type="PANTHER" id="PTHR30486">
    <property type="entry name" value="TWITCHING MOTILITY PROTEIN PILT"/>
    <property type="match status" value="1"/>
</dbReference>
<dbReference type="Gene3D" id="3.40.50.300">
    <property type="entry name" value="P-loop containing nucleotide triphosphate hydrolases"/>
    <property type="match status" value="1"/>
</dbReference>
<evidence type="ECO:0000256" key="1">
    <source>
        <dbReference type="ARBA" id="ARBA00006611"/>
    </source>
</evidence>
<evidence type="ECO:0000259" key="3">
    <source>
        <dbReference type="Pfam" id="PF00437"/>
    </source>
</evidence>
<sequence length="517" mass="56723">MSLSDRLERARGAHRSAGVEYPEQVPPLDATDPLLPAPSDGESAAPESDARLSEDGAVETPAAAESEEHTSTWSALAGEMPEPHAADPLTDLKERAAEELFRRIGTRLNDPTLTEDRLHALAREELSFIVEAEQVALTTAERNRLITEIGADVLGFGPLEPLLDDPAISEIMVNRFDQIFVERNGRLYESRSKFTGEPQLRRVIERIVSRVGRRIDESSPLVDARLADGSRVNAIIPPLAVDGSSLTIRKFSRTPYKVEDLIGFDTLTREMATLLDAAVRAKLNILVSGGTGTGKTTLLNVLSAFIPNDERIITIEDAVELQLQQEHVVRLESRPANIEGRGEITIRDLVRNSLRMRPDRIVIGEVRGGESLDMLQAMNTGHEGSISTIHANSPRDALARLETLVLMAGMDLPLRAIREQIASAIDVVVQISRLRDGTRRVVSVTEVQGMEGEIITLQDAYSFDFAAGVDSDGRFRGHAIPTGVRPRFVDRFEELGIAVPATIFRYQPRGYGIGEIG</sequence>
<protein>
    <submittedName>
        <fullName evidence="4">CpaF family protein</fullName>
    </submittedName>
</protein>
<dbReference type="Pfam" id="PF00437">
    <property type="entry name" value="T2SSE"/>
    <property type="match status" value="1"/>
</dbReference>
<dbReference type="InterPro" id="IPR050921">
    <property type="entry name" value="T4SS_GSP_E_ATPase"/>
</dbReference>
<dbReference type="InterPro" id="IPR027417">
    <property type="entry name" value="P-loop_NTPase"/>
</dbReference>
<accession>A0ABV9R451</accession>
<dbReference type="RefSeq" id="WP_204391751.1">
    <property type="nucleotide sequence ID" value="NZ_JAFBBW010000001.1"/>
</dbReference>
<organism evidence="4 5">
    <name type="scientific">Agromyces aurantiacus</name>
    <dbReference type="NCBI Taxonomy" id="165814"/>
    <lineage>
        <taxon>Bacteria</taxon>
        <taxon>Bacillati</taxon>
        <taxon>Actinomycetota</taxon>
        <taxon>Actinomycetes</taxon>
        <taxon>Micrococcales</taxon>
        <taxon>Microbacteriaceae</taxon>
        <taxon>Agromyces</taxon>
    </lineage>
</organism>
<dbReference type="InterPro" id="IPR001482">
    <property type="entry name" value="T2SS/T4SS_dom"/>
</dbReference>
<dbReference type="CDD" id="cd01130">
    <property type="entry name" value="VirB11-like_ATPase"/>
    <property type="match status" value="1"/>
</dbReference>
<feature type="compositionally biased region" description="Basic and acidic residues" evidence="2">
    <location>
        <begin position="1"/>
        <end position="11"/>
    </location>
</feature>
<reference evidence="5" key="1">
    <citation type="journal article" date="2019" name="Int. J. Syst. Evol. Microbiol.">
        <title>The Global Catalogue of Microorganisms (GCM) 10K type strain sequencing project: providing services to taxonomists for standard genome sequencing and annotation.</title>
        <authorList>
            <consortium name="The Broad Institute Genomics Platform"/>
            <consortium name="The Broad Institute Genome Sequencing Center for Infectious Disease"/>
            <person name="Wu L."/>
            <person name="Ma J."/>
        </authorList>
    </citation>
    <scope>NUCLEOTIDE SEQUENCE [LARGE SCALE GENOMIC DNA]</scope>
    <source>
        <strain evidence="5">CGMCC 1.12192</strain>
    </source>
</reference>
<comment type="caution">
    <text evidence="4">The sequence shown here is derived from an EMBL/GenBank/DDBJ whole genome shotgun (WGS) entry which is preliminary data.</text>
</comment>
<feature type="compositionally biased region" description="Low complexity" evidence="2">
    <location>
        <begin position="26"/>
        <end position="38"/>
    </location>
</feature>
<evidence type="ECO:0000313" key="4">
    <source>
        <dbReference type="EMBL" id="MFC4828595.1"/>
    </source>
</evidence>
<feature type="domain" description="Bacterial type II secretion system protein E" evidence="3">
    <location>
        <begin position="155"/>
        <end position="433"/>
    </location>
</feature>
<gene>
    <name evidence="4" type="ORF">ACFPER_07340</name>
</gene>
<evidence type="ECO:0000256" key="2">
    <source>
        <dbReference type="SAM" id="MobiDB-lite"/>
    </source>
</evidence>
<dbReference type="PANTHER" id="PTHR30486:SF15">
    <property type="entry name" value="TYPE II_IV SECRETION SYSTEM ATPASE"/>
    <property type="match status" value="1"/>
</dbReference>
<proteinExistence type="inferred from homology"/>
<evidence type="ECO:0000313" key="5">
    <source>
        <dbReference type="Proteomes" id="UP001595960"/>
    </source>
</evidence>
<dbReference type="Proteomes" id="UP001595960">
    <property type="component" value="Unassembled WGS sequence"/>
</dbReference>
<keyword evidence="5" id="KW-1185">Reference proteome</keyword>
<name>A0ABV9R451_9MICO</name>
<dbReference type="EMBL" id="JBHSJC010000001">
    <property type="protein sequence ID" value="MFC4828595.1"/>
    <property type="molecule type" value="Genomic_DNA"/>
</dbReference>
<dbReference type="Gene3D" id="3.30.450.380">
    <property type="match status" value="1"/>
</dbReference>
<dbReference type="SUPFAM" id="SSF52540">
    <property type="entry name" value="P-loop containing nucleoside triphosphate hydrolases"/>
    <property type="match status" value="1"/>
</dbReference>